<sequence>MVSTNGAQPRVSKSCENCRVIKRRCDKQLPHCGQCIRTREECRGYRSEWELHFRDQTTQTIKNSLKKEAEKKAKAIPTSPPARSPTPNVDDIGIAFFMNNFVAGGHSSSRGHLNYVSNLYDSDGHHPTLGASMAAVGLVALANSARRPDLVSHARAKYSEAIQRVNTDLASPVDSLRDDLLMSIISLGVFENSSNFLSWSKHVQGAAALVVARGKKQFTTPAAILMFNQVRADMAVACVHSNKPFPEDMRVLQEEAMKHEAASGAFWTLGVLASRHVDLLWKVRLPNSKAQWSALLEEATILQRDFEYLFAALAIEEPYTTYFHPGGDPEIIYQGRYDLYHSSWAIRLWNNARMLQIIIGNVIYFLLTKTLAMNIAPAMRAQVRQGLYDTLQIQSKLEKDILATVPQALGYISSTFQPNSVIDFSSPASVSGSYLLTWCLYTVGQSTVVRSETRRWVIRRLQDIGSNAGLAVALQHCEDIIKLEQIQADADETEFRELIDVRNVQNHESKLSGEVCGKGDADLKFDIAAPPGWKFSPGDTILGHLIRHTPIVTPEAEVTIVLTGKIESQVVRRNEVPLSYRVLDLKPETLHQGPLHLPEGSDETLSWPFEISIPTEASPPKSSNGLPAPDILPGSFLSTPLADGNQSKVEYSLQATLRYTFGRKNEQRDTIWPINIRHQEPLCHDRFEERAWRCRESIRSPRLLSGQANSGLSVGQGIKKLFHTSSIPKLFYFAEITMPCVVQISNPEPIAVSLNIIPRRDETSESIRDVPQEIKVNWINLFIHRKTEHPAPDYGHRPEIGELSQTRVLDTGLRKVFEDLETPLKITTGKVNEPVHFGKIFQLTLSSRGLCHGNQLMVPGSAMFPQFSTYRIIHKNSFEWHVSLDVAGETKVHKLMTEAMVVDAP</sequence>
<dbReference type="SUPFAM" id="SSF57701">
    <property type="entry name" value="Zn2/Cys6 DNA-binding domain"/>
    <property type="match status" value="1"/>
</dbReference>
<dbReference type="Gene3D" id="4.10.240.10">
    <property type="entry name" value="Zn(2)-C6 fungal-type DNA-binding domain"/>
    <property type="match status" value="1"/>
</dbReference>
<evidence type="ECO:0000259" key="5">
    <source>
        <dbReference type="PROSITE" id="PS50048"/>
    </source>
</evidence>
<protein>
    <recommendedName>
        <fullName evidence="5">Zn(2)-C6 fungal-type domain-containing protein</fullName>
    </recommendedName>
</protein>
<keyword evidence="2" id="KW-0238">DNA-binding</keyword>
<comment type="caution">
    <text evidence="6">The sequence shown here is derived from an EMBL/GenBank/DDBJ whole genome shotgun (WGS) entry which is preliminary data.</text>
</comment>
<dbReference type="InterPro" id="IPR053175">
    <property type="entry name" value="DHMBA_Reg_Transcription_Factor"/>
</dbReference>
<feature type="domain" description="Zn(2)-C6 fungal-type" evidence="5">
    <location>
        <begin position="14"/>
        <end position="42"/>
    </location>
</feature>
<organism evidence="6 7">
    <name type="scientific">Penicillium olsonii</name>
    <dbReference type="NCBI Taxonomy" id="99116"/>
    <lineage>
        <taxon>Eukaryota</taxon>
        <taxon>Fungi</taxon>
        <taxon>Dikarya</taxon>
        <taxon>Ascomycota</taxon>
        <taxon>Pezizomycotina</taxon>
        <taxon>Eurotiomycetes</taxon>
        <taxon>Eurotiomycetidae</taxon>
        <taxon>Eurotiales</taxon>
        <taxon>Aspergillaceae</taxon>
        <taxon>Penicillium</taxon>
    </lineage>
</organism>
<evidence type="ECO:0000256" key="3">
    <source>
        <dbReference type="ARBA" id="ARBA00023163"/>
    </source>
</evidence>
<dbReference type="EMBL" id="CAJVOS010000016">
    <property type="protein sequence ID" value="CAG8050334.1"/>
    <property type="molecule type" value="Genomic_DNA"/>
</dbReference>
<evidence type="ECO:0000256" key="4">
    <source>
        <dbReference type="ARBA" id="ARBA00023242"/>
    </source>
</evidence>
<name>A0A9W4HL77_PENOL</name>
<evidence type="ECO:0000256" key="1">
    <source>
        <dbReference type="ARBA" id="ARBA00023015"/>
    </source>
</evidence>
<accession>A0A9W4HL77</accession>
<keyword evidence="7" id="KW-1185">Reference proteome</keyword>
<evidence type="ECO:0000313" key="7">
    <source>
        <dbReference type="Proteomes" id="UP001153618"/>
    </source>
</evidence>
<dbReference type="GO" id="GO:0003677">
    <property type="term" value="F:DNA binding"/>
    <property type="evidence" value="ECO:0007669"/>
    <property type="project" value="UniProtKB-KW"/>
</dbReference>
<dbReference type="GO" id="GO:0008270">
    <property type="term" value="F:zinc ion binding"/>
    <property type="evidence" value="ECO:0007669"/>
    <property type="project" value="InterPro"/>
</dbReference>
<dbReference type="GO" id="GO:0000981">
    <property type="term" value="F:DNA-binding transcription factor activity, RNA polymerase II-specific"/>
    <property type="evidence" value="ECO:0007669"/>
    <property type="project" value="InterPro"/>
</dbReference>
<dbReference type="CDD" id="cd00067">
    <property type="entry name" value="GAL4"/>
    <property type="match status" value="1"/>
</dbReference>
<dbReference type="SMART" id="SM00066">
    <property type="entry name" value="GAL4"/>
    <property type="match status" value="1"/>
</dbReference>
<keyword evidence="3" id="KW-0804">Transcription</keyword>
<keyword evidence="1" id="KW-0805">Transcription regulation</keyword>
<dbReference type="AlphaFoldDB" id="A0A9W4HL77"/>
<dbReference type="PROSITE" id="PS50048">
    <property type="entry name" value="ZN2_CY6_FUNGAL_2"/>
    <property type="match status" value="1"/>
</dbReference>
<keyword evidence="4" id="KW-0539">Nucleus</keyword>
<dbReference type="Proteomes" id="UP001153618">
    <property type="component" value="Unassembled WGS sequence"/>
</dbReference>
<evidence type="ECO:0000313" key="6">
    <source>
        <dbReference type="EMBL" id="CAG8050334.1"/>
    </source>
</evidence>
<dbReference type="InterPro" id="IPR001138">
    <property type="entry name" value="Zn2Cys6_DnaBD"/>
</dbReference>
<dbReference type="Pfam" id="PF00172">
    <property type="entry name" value="Zn_clus"/>
    <property type="match status" value="1"/>
</dbReference>
<reference evidence="6" key="1">
    <citation type="submission" date="2021-07" db="EMBL/GenBank/DDBJ databases">
        <authorList>
            <person name="Branca A.L. A."/>
        </authorList>
    </citation>
    <scope>NUCLEOTIDE SEQUENCE</scope>
</reference>
<dbReference type="PROSITE" id="PS00463">
    <property type="entry name" value="ZN2_CY6_FUNGAL_1"/>
    <property type="match status" value="1"/>
</dbReference>
<proteinExistence type="predicted"/>
<gene>
    <name evidence="6" type="ORF">POLS_LOCUS3244</name>
</gene>
<dbReference type="PANTHER" id="PTHR38791">
    <property type="entry name" value="ZN(II)2CYS6 TRANSCRIPTION FACTOR (EUROFUNG)-RELATED-RELATED"/>
    <property type="match status" value="1"/>
</dbReference>
<dbReference type="PANTHER" id="PTHR38791:SF5">
    <property type="entry name" value="TRANSCRIPTION FACTOR DBAG-RELATED"/>
    <property type="match status" value="1"/>
</dbReference>
<evidence type="ECO:0000256" key="2">
    <source>
        <dbReference type="ARBA" id="ARBA00023125"/>
    </source>
</evidence>
<dbReference type="InterPro" id="IPR036864">
    <property type="entry name" value="Zn2-C6_fun-type_DNA-bd_sf"/>
</dbReference>
<dbReference type="OrthoDB" id="4220372at2759"/>